<comment type="similarity">
    <text evidence="4">Belongs to the CDIP1/LITAF family.</text>
</comment>
<evidence type="ECO:0000256" key="6">
    <source>
        <dbReference type="ARBA" id="ARBA00022833"/>
    </source>
</evidence>
<dbReference type="EMBL" id="CAVLGL010000057">
    <property type="protein sequence ID" value="CAK1583669.1"/>
    <property type="molecule type" value="Genomic_DNA"/>
</dbReference>
<evidence type="ECO:0000313" key="11">
    <source>
        <dbReference type="EMBL" id="CAK1583669.1"/>
    </source>
</evidence>
<evidence type="ECO:0000256" key="3">
    <source>
        <dbReference type="ARBA" id="ARBA00004630"/>
    </source>
</evidence>
<dbReference type="Pfam" id="PF10601">
    <property type="entry name" value="zf-LITAF-like"/>
    <property type="match status" value="1"/>
</dbReference>
<dbReference type="InterPro" id="IPR006629">
    <property type="entry name" value="LITAF"/>
</dbReference>
<evidence type="ECO:0000256" key="5">
    <source>
        <dbReference type="ARBA" id="ARBA00022723"/>
    </source>
</evidence>
<dbReference type="GO" id="GO:0008270">
    <property type="term" value="F:zinc ion binding"/>
    <property type="evidence" value="ECO:0007669"/>
    <property type="project" value="TreeGrafter"/>
</dbReference>
<reference evidence="11 12" key="1">
    <citation type="submission" date="2023-11" db="EMBL/GenBank/DDBJ databases">
        <authorList>
            <person name="Hedman E."/>
            <person name="Englund M."/>
            <person name="Stromberg M."/>
            <person name="Nyberg Akerstrom W."/>
            <person name="Nylinder S."/>
            <person name="Jareborg N."/>
            <person name="Kallberg Y."/>
            <person name="Kronander E."/>
        </authorList>
    </citation>
    <scope>NUCLEOTIDE SEQUENCE [LARGE SCALE GENOMIC DNA]</scope>
</reference>
<dbReference type="PANTHER" id="PTHR23292">
    <property type="entry name" value="LIPOPOLYSACCHARIDE-INDUCED TUMOR NECROSIS FACTOR-ALPHA FACTOR"/>
    <property type="match status" value="1"/>
</dbReference>
<organism evidence="11 12">
    <name type="scientific">Parnassius mnemosyne</name>
    <name type="common">clouded apollo</name>
    <dbReference type="NCBI Taxonomy" id="213953"/>
    <lineage>
        <taxon>Eukaryota</taxon>
        <taxon>Metazoa</taxon>
        <taxon>Ecdysozoa</taxon>
        <taxon>Arthropoda</taxon>
        <taxon>Hexapoda</taxon>
        <taxon>Insecta</taxon>
        <taxon>Pterygota</taxon>
        <taxon>Neoptera</taxon>
        <taxon>Endopterygota</taxon>
        <taxon>Lepidoptera</taxon>
        <taxon>Glossata</taxon>
        <taxon>Ditrysia</taxon>
        <taxon>Papilionoidea</taxon>
        <taxon>Papilionidae</taxon>
        <taxon>Parnassiinae</taxon>
        <taxon>Parnassini</taxon>
        <taxon>Parnassius</taxon>
        <taxon>Driopa</taxon>
    </lineage>
</organism>
<feature type="region of interest" description="Disordered" evidence="8">
    <location>
        <begin position="1"/>
        <end position="38"/>
    </location>
</feature>
<comment type="caution">
    <text evidence="11">The sequence shown here is derived from an EMBL/GenBank/DDBJ whole genome shotgun (WGS) entry which is preliminary data.</text>
</comment>
<feature type="domain" description="LITAF" evidence="10">
    <location>
        <begin position="47"/>
        <end position="132"/>
    </location>
</feature>
<dbReference type="AlphaFoldDB" id="A0AAV1KMZ7"/>
<evidence type="ECO:0000256" key="8">
    <source>
        <dbReference type="SAM" id="MobiDB-lite"/>
    </source>
</evidence>
<comment type="subcellular location">
    <subcellularLocation>
        <location evidence="2">Endosome membrane</location>
        <topology evidence="2">Peripheral membrane protein</topology>
    </subcellularLocation>
    <subcellularLocation>
        <location evidence="1">Late endosome membrane</location>
    </subcellularLocation>
    <subcellularLocation>
        <location evidence="3">Lysosome membrane</location>
        <topology evidence="3">Peripheral membrane protein</topology>
        <orientation evidence="3">Cytoplasmic side</orientation>
    </subcellularLocation>
</comment>
<evidence type="ECO:0000256" key="1">
    <source>
        <dbReference type="ARBA" id="ARBA00004414"/>
    </source>
</evidence>
<sequence>MSNSGRNTDRTTEVELPTVTGRLQDYQDPPPPYSPSVGMTNNQPIIHQTIIVQSQLKDGPTLFNCPTCKEVFLTKVKYANSRKTHMIAGFICGFTFWCMLCCLAAIPYLLPTFKKTEHYCPNCDTFLGTYSKL</sequence>
<keyword evidence="12" id="KW-1185">Reference proteome</keyword>
<proteinExistence type="inferred from homology"/>
<evidence type="ECO:0000256" key="7">
    <source>
        <dbReference type="ARBA" id="ARBA00023136"/>
    </source>
</evidence>
<evidence type="ECO:0000256" key="9">
    <source>
        <dbReference type="SAM" id="Phobius"/>
    </source>
</evidence>
<dbReference type="PROSITE" id="PS51837">
    <property type="entry name" value="LITAF"/>
    <property type="match status" value="1"/>
</dbReference>
<dbReference type="GO" id="GO:0005765">
    <property type="term" value="C:lysosomal membrane"/>
    <property type="evidence" value="ECO:0007669"/>
    <property type="project" value="UniProtKB-SubCell"/>
</dbReference>
<keyword evidence="9" id="KW-1133">Transmembrane helix</keyword>
<feature type="transmembrane region" description="Helical" evidence="9">
    <location>
        <begin position="87"/>
        <end position="110"/>
    </location>
</feature>
<evidence type="ECO:0000256" key="2">
    <source>
        <dbReference type="ARBA" id="ARBA00004481"/>
    </source>
</evidence>
<dbReference type="GO" id="GO:0031902">
    <property type="term" value="C:late endosome membrane"/>
    <property type="evidence" value="ECO:0007669"/>
    <property type="project" value="UniProtKB-SubCell"/>
</dbReference>
<keyword evidence="6" id="KW-0862">Zinc</keyword>
<accession>A0AAV1KMZ7</accession>
<protein>
    <recommendedName>
        <fullName evidence="10">LITAF domain-containing protein</fullName>
    </recommendedName>
</protein>
<evidence type="ECO:0000313" key="12">
    <source>
        <dbReference type="Proteomes" id="UP001314205"/>
    </source>
</evidence>
<evidence type="ECO:0000256" key="4">
    <source>
        <dbReference type="ARBA" id="ARBA00005975"/>
    </source>
</evidence>
<keyword evidence="5" id="KW-0479">Metal-binding</keyword>
<name>A0AAV1KMZ7_9NEOP</name>
<evidence type="ECO:0000259" key="10">
    <source>
        <dbReference type="PROSITE" id="PS51837"/>
    </source>
</evidence>
<keyword evidence="7 9" id="KW-0472">Membrane</keyword>
<dbReference type="Proteomes" id="UP001314205">
    <property type="component" value="Unassembled WGS sequence"/>
</dbReference>
<dbReference type="PANTHER" id="PTHR23292:SF14">
    <property type="entry name" value="FI16615P1-RELATED"/>
    <property type="match status" value="1"/>
</dbReference>
<dbReference type="InterPro" id="IPR037519">
    <property type="entry name" value="LITAF_fam"/>
</dbReference>
<keyword evidence="9" id="KW-0812">Transmembrane</keyword>
<dbReference type="SMART" id="SM00714">
    <property type="entry name" value="LITAF"/>
    <property type="match status" value="1"/>
</dbReference>
<gene>
    <name evidence="11" type="ORF">PARMNEM_LOCUS5033</name>
</gene>